<evidence type="ECO:0000256" key="13">
    <source>
        <dbReference type="HAMAP-Rule" id="MF_00041"/>
    </source>
</evidence>
<comment type="subcellular location">
    <subcellularLocation>
        <location evidence="1 13">Cytoplasm</location>
    </subcellularLocation>
</comment>
<dbReference type="SMART" id="SM00840">
    <property type="entry name" value="DALR_2"/>
    <property type="match status" value="1"/>
</dbReference>
<proteinExistence type="inferred from homology"/>
<evidence type="ECO:0000256" key="4">
    <source>
        <dbReference type="ARBA" id="ARBA00022490"/>
    </source>
</evidence>
<dbReference type="InterPro" id="IPR056411">
    <property type="entry name" value="CysS_C"/>
</dbReference>
<evidence type="ECO:0000256" key="10">
    <source>
        <dbReference type="ARBA" id="ARBA00022917"/>
    </source>
</evidence>
<feature type="short sequence motif" description="'HIGH' region" evidence="13">
    <location>
        <begin position="30"/>
        <end position="40"/>
    </location>
</feature>
<dbReference type="PRINTS" id="PR00983">
    <property type="entry name" value="TRNASYNTHCYS"/>
</dbReference>
<dbReference type="PANTHER" id="PTHR10890:SF3">
    <property type="entry name" value="CYSTEINE--TRNA LIGASE, CYTOPLASMIC"/>
    <property type="match status" value="1"/>
</dbReference>
<dbReference type="InterPro" id="IPR032678">
    <property type="entry name" value="tRNA-synt_1_cat_dom"/>
</dbReference>
<evidence type="ECO:0000313" key="16">
    <source>
        <dbReference type="Proteomes" id="UP000095488"/>
    </source>
</evidence>
<evidence type="ECO:0000256" key="12">
    <source>
        <dbReference type="ARBA" id="ARBA00047398"/>
    </source>
</evidence>
<comment type="similarity">
    <text evidence="2 13">Belongs to the class-I aminoacyl-tRNA synthetase family.</text>
</comment>
<keyword evidence="11 13" id="KW-0030">Aminoacyl-tRNA synthetase</keyword>
<comment type="catalytic activity">
    <reaction evidence="12 13">
        <text>tRNA(Cys) + L-cysteine + ATP = L-cysteinyl-tRNA(Cys) + AMP + diphosphate</text>
        <dbReference type="Rhea" id="RHEA:17773"/>
        <dbReference type="Rhea" id="RHEA-COMP:9661"/>
        <dbReference type="Rhea" id="RHEA-COMP:9679"/>
        <dbReference type="ChEBI" id="CHEBI:30616"/>
        <dbReference type="ChEBI" id="CHEBI:33019"/>
        <dbReference type="ChEBI" id="CHEBI:35235"/>
        <dbReference type="ChEBI" id="CHEBI:78442"/>
        <dbReference type="ChEBI" id="CHEBI:78517"/>
        <dbReference type="ChEBI" id="CHEBI:456215"/>
        <dbReference type="EC" id="6.1.1.16"/>
    </reaction>
</comment>
<dbReference type="InterPro" id="IPR015803">
    <property type="entry name" value="Cys-tRNA-ligase"/>
</dbReference>
<keyword evidence="9 13" id="KW-0067">ATP-binding</keyword>
<dbReference type="Proteomes" id="UP000095488">
    <property type="component" value="Unassembled WGS sequence"/>
</dbReference>
<dbReference type="SUPFAM" id="SSF47323">
    <property type="entry name" value="Anticodon-binding domain of a subclass of class I aminoacyl-tRNA synthetases"/>
    <property type="match status" value="1"/>
</dbReference>
<dbReference type="InterPro" id="IPR015273">
    <property type="entry name" value="Cys-tRNA-synt_Ia_DALR"/>
</dbReference>
<dbReference type="Pfam" id="PF09190">
    <property type="entry name" value="DALR_2"/>
    <property type="match status" value="1"/>
</dbReference>
<evidence type="ECO:0000256" key="6">
    <source>
        <dbReference type="ARBA" id="ARBA00022723"/>
    </source>
</evidence>
<feature type="binding site" evidence="13">
    <location>
        <position position="28"/>
    </location>
    <ligand>
        <name>Zn(2+)</name>
        <dbReference type="ChEBI" id="CHEBI:29105"/>
    </ligand>
</feature>
<accession>A0ABP2AWA9</accession>
<dbReference type="EMBL" id="CYZR01000010">
    <property type="protein sequence ID" value="CUO21675.1"/>
    <property type="molecule type" value="Genomic_DNA"/>
</dbReference>
<keyword evidence="7 13" id="KW-0547">Nucleotide-binding</keyword>
<feature type="binding site" evidence="13">
    <location>
        <position position="208"/>
    </location>
    <ligand>
        <name>Zn(2+)</name>
        <dbReference type="ChEBI" id="CHEBI:29105"/>
    </ligand>
</feature>
<dbReference type="InterPro" id="IPR009080">
    <property type="entry name" value="tRNAsynth_Ia_anticodon-bd"/>
</dbReference>
<keyword evidence="6 13" id="KW-0479">Metal-binding</keyword>
<reference evidence="15 16" key="1">
    <citation type="submission" date="2015-09" db="EMBL/GenBank/DDBJ databases">
        <authorList>
            <consortium name="Pathogen Informatics"/>
            <person name="Wu L."/>
            <person name="Ma J."/>
        </authorList>
    </citation>
    <scope>NUCLEOTIDE SEQUENCE [LARGE SCALE GENOMIC DNA]</scope>
    <source>
        <strain evidence="15 16">2789STDY5834858</strain>
    </source>
</reference>
<keyword evidence="5 13" id="KW-0436">Ligase</keyword>
<dbReference type="Gene3D" id="1.20.120.1910">
    <property type="entry name" value="Cysteine-tRNA ligase, C-terminal anti-codon recognition domain"/>
    <property type="match status" value="1"/>
</dbReference>
<dbReference type="Gene3D" id="3.40.50.620">
    <property type="entry name" value="HUPs"/>
    <property type="match status" value="1"/>
</dbReference>
<feature type="domain" description="Cysteinyl-tRNA synthetase class Ia DALR" evidence="14">
    <location>
        <begin position="354"/>
        <end position="417"/>
    </location>
</feature>
<feature type="binding site" evidence="13">
    <location>
        <position position="237"/>
    </location>
    <ligand>
        <name>Zn(2+)</name>
        <dbReference type="ChEBI" id="CHEBI:29105"/>
    </ligand>
</feature>
<evidence type="ECO:0000256" key="9">
    <source>
        <dbReference type="ARBA" id="ARBA00022840"/>
    </source>
</evidence>
<evidence type="ECO:0000256" key="8">
    <source>
        <dbReference type="ARBA" id="ARBA00022833"/>
    </source>
</evidence>
<feature type="short sequence motif" description="'KMSKS' region" evidence="13">
    <location>
        <begin position="265"/>
        <end position="269"/>
    </location>
</feature>
<dbReference type="CDD" id="cd00672">
    <property type="entry name" value="CysRS_core"/>
    <property type="match status" value="1"/>
</dbReference>
<keyword evidence="16" id="KW-1185">Reference proteome</keyword>
<evidence type="ECO:0000256" key="1">
    <source>
        <dbReference type="ARBA" id="ARBA00004496"/>
    </source>
</evidence>
<comment type="cofactor">
    <cofactor evidence="13">
        <name>Zn(2+)</name>
        <dbReference type="ChEBI" id="CHEBI:29105"/>
    </cofactor>
    <text evidence="13">Binds 1 zinc ion per subunit.</text>
</comment>
<dbReference type="NCBIfam" id="TIGR00435">
    <property type="entry name" value="cysS"/>
    <property type="match status" value="1"/>
</dbReference>
<dbReference type="PANTHER" id="PTHR10890">
    <property type="entry name" value="CYSTEINYL-TRNA SYNTHETASE"/>
    <property type="match status" value="1"/>
</dbReference>
<dbReference type="Pfam" id="PF01406">
    <property type="entry name" value="tRNA-synt_1e"/>
    <property type="match status" value="1"/>
</dbReference>
<evidence type="ECO:0000256" key="5">
    <source>
        <dbReference type="ARBA" id="ARBA00022598"/>
    </source>
</evidence>
<dbReference type="InterPro" id="IPR014729">
    <property type="entry name" value="Rossmann-like_a/b/a_fold"/>
</dbReference>
<organism evidence="15 16">
    <name type="scientific">Sarcina ventriculi</name>
    <name type="common">Clostridium ventriculi</name>
    <dbReference type="NCBI Taxonomy" id="1267"/>
    <lineage>
        <taxon>Bacteria</taxon>
        <taxon>Bacillati</taxon>
        <taxon>Bacillota</taxon>
        <taxon>Clostridia</taxon>
        <taxon>Eubacteriales</taxon>
        <taxon>Clostridiaceae</taxon>
        <taxon>Sarcina</taxon>
    </lineage>
</organism>
<dbReference type="Pfam" id="PF23493">
    <property type="entry name" value="CysS_C"/>
    <property type="match status" value="1"/>
</dbReference>
<evidence type="ECO:0000313" key="15">
    <source>
        <dbReference type="EMBL" id="CUO21675.1"/>
    </source>
</evidence>
<feature type="binding site" evidence="13">
    <location>
        <position position="268"/>
    </location>
    <ligand>
        <name>ATP</name>
        <dbReference type="ChEBI" id="CHEBI:30616"/>
    </ligand>
</feature>
<dbReference type="HAMAP" id="MF_00041">
    <property type="entry name" value="Cys_tRNA_synth"/>
    <property type="match status" value="1"/>
</dbReference>
<sequence length="468" mass="54002">MIKVYNTLTKKKEEFKPLVAGKVKMYVCGPTVYNFFHIGNGRTFIVFDTIRRYFEYRGYEVEFVQNFTDIDDKMIKRANEENTTVKEVGDKYIKEYYEDADNLNIERATVNPRATEYITQIIDFVKGLVDKGFAYEVDGDVYFSTKKFGDYGKLSGQNIEDLQSGARISIDERKKDPMDFAIWKAQKPGEPAWKSPWGMGRPGWHIECSCMAKNILGDTIDIHAGGSDLAFPHHENEIAQSEALTGKTFANYWLHSAFVNVNNQKMSKSLNNFLTARAALEKFDADVIRFLMLSAHYRQQLNFSEELLLSAKASVERIYNTIYNLENLLDEVRTTHITDEEKKYLQSLNKYKEKYIEKMDDDFNTADAITAIFDLIKDVNINVNIDSSKELITGCLNLIRELGKPLGMLQKSTKVNLDDEIQKLVNERQQARKDKNWALADKIRDDLKSRGIVLEDTPQGIRWHKIDE</sequence>
<evidence type="ECO:0000256" key="3">
    <source>
        <dbReference type="ARBA" id="ARBA00011245"/>
    </source>
</evidence>
<evidence type="ECO:0000256" key="2">
    <source>
        <dbReference type="ARBA" id="ARBA00005594"/>
    </source>
</evidence>
<keyword evidence="10 13" id="KW-0648">Protein biosynthesis</keyword>
<dbReference type="GO" id="GO:0004817">
    <property type="term" value="F:cysteine-tRNA ligase activity"/>
    <property type="evidence" value="ECO:0007669"/>
    <property type="project" value="UniProtKB-EC"/>
</dbReference>
<evidence type="ECO:0000256" key="7">
    <source>
        <dbReference type="ARBA" id="ARBA00022741"/>
    </source>
</evidence>
<feature type="binding site" evidence="13">
    <location>
        <position position="233"/>
    </location>
    <ligand>
        <name>Zn(2+)</name>
        <dbReference type="ChEBI" id="CHEBI:29105"/>
    </ligand>
</feature>
<comment type="subunit">
    <text evidence="3 13">Monomer.</text>
</comment>
<protein>
    <recommendedName>
        <fullName evidence="13">Cysteine--tRNA ligase</fullName>
        <ecNumber evidence="13">6.1.1.16</ecNumber>
    </recommendedName>
    <alternativeName>
        <fullName evidence="13">Cysteinyl-tRNA synthetase</fullName>
        <shortName evidence="13">CysRS</shortName>
    </alternativeName>
</protein>
<dbReference type="SUPFAM" id="SSF52374">
    <property type="entry name" value="Nucleotidylyl transferase"/>
    <property type="match status" value="1"/>
</dbReference>
<evidence type="ECO:0000256" key="11">
    <source>
        <dbReference type="ARBA" id="ARBA00023146"/>
    </source>
</evidence>
<dbReference type="EC" id="6.1.1.16" evidence="13"/>
<evidence type="ECO:0000259" key="14">
    <source>
        <dbReference type="SMART" id="SM00840"/>
    </source>
</evidence>
<dbReference type="InterPro" id="IPR024909">
    <property type="entry name" value="Cys-tRNA/MSH_ligase"/>
</dbReference>
<name>A0ABP2AWA9_SARVE</name>
<gene>
    <name evidence="13 15" type="primary">cysS</name>
    <name evidence="15" type="ORF">ERS852473_02223</name>
</gene>
<keyword evidence="4 13" id="KW-0963">Cytoplasm</keyword>
<keyword evidence="8 13" id="KW-0862">Zinc</keyword>
<comment type="caution">
    <text evidence="15">The sequence shown here is derived from an EMBL/GenBank/DDBJ whole genome shotgun (WGS) entry which is preliminary data.</text>
</comment>